<evidence type="ECO:0000313" key="2">
    <source>
        <dbReference type="EMBL" id="MDL2402030.1"/>
    </source>
</evidence>
<evidence type="ECO:0008006" key="4">
    <source>
        <dbReference type="Google" id="ProtNLM"/>
    </source>
</evidence>
<name>A0ABT7K091_9HYPH</name>
<reference evidence="2" key="1">
    <citation type="submission" date="2023-06" db="EMBL/GenBank/DDBJ databases">
        <title>Phylogenetic Diversity of Rhizobium strains.</title>
        <authorList>
            <person name="Moura F.T."/>
            <person name="Helene L.C.F."/>
            <person name="Hungria M."/>
        </authorList>
    </citation>
    <scope>NUCLEOTIDE SEQUENCE</scope>
    <source>
        <strain evidence="2">CCGE526</strain>
    </source>
</reference>
<accession>A0ABT7K091</accession>
<comment type="caution">
    <text evidence="2">The sequence shown here is derived from an EMBL/GenBank/DDBJ whole genome shotgun (WGS) entry which is preliminary data.</text>
</comment>
<proteinExistence type="predicted"/>
<sequence>MKTQWKKYLDQTRPPGAVADFSAAAFVLQVAMNIRVLLDFVDPTPECNYYAERVIACAEIYGHAREAGSALPFTDAEKALAETVTLFAIELQQCPPTPRAGEVWLARRRRTAPSQPTTINEGQFGSASL</sequence>
<feature type="compositionally biased region" description="Polar residues" evidence="1">
    <location>
        <begin position="112"/>
        <end position="129"/>
    </location>
</feature>
<organism evidence="2 3">
    <name type="scientific">Rhizobium mayense</name>
    <dbReference type="NCBI Taxonomy" id="1312184"/>
    <lineage>
        <taxon>Bacteria</taxon>
        <taxon>Pseudomonadati</taxon>
        <taxon>Pseudomonadota</taxon>
        <taxon>Alphaproteobacteria</taxon>
        <taxon>Hyphomicrobiales</taxon>
        <taxon>Rhizobiaceae</taxon>
        <taxon>Rhizobium/Agrobacterium group</taxon>
        <taxon>Rhizobium</taxon>
    </lineage>
</organism>
<evidence type="ECO:0000313" key="3">
    <source>
        <dbReference type="Proteomes" id="UP001172645"/>
    </source>
</evidence>
<keyword evidence="3" id="KW-1185">Reference proteome</keyword>
<protein>
    <recommendedName>
        <fullName evidence="4">DUF982 domain-containing protein</fullName>
    </recommendedName>
</protein>
<dbReference type="RefSeq" id="WP_285871356.1">
    <property type="nucleotide sequence ID" value="NZ_JARFYM010000024.1"/>
</dbReference>
<evidence type="ECO:0000256" key="1">
    <source>
        <dbReference type="SAM" id="MobiDB-lite"/>
    </source>
</evidence>
<dbReference type="EMBL" id="JARFYM010000024">
    <property type="protein sequence ID" value="MDL2402030.1"/>
    <property type="molecule type" value="Genomic_DNA"/>
</dbReference>
<feature type="region of interest" description="Disordered" evidence="1">
    <location>
        <begin position="110"/>
        <end position="129"/>
    </location>
</feature>
<gene>
    <name evidence="2" type="ORF">PY649_24285</name>
</gene>
<dbReference type="Proteomes" id="UP001172645">
    <property type="component" value="Unassembled WGS sequence"/>
</dbReference>